<keyword evidence="2" id="KW-1133">Transmembrane helix</keyword>
<evidence type="ECO:0000256" key="1">
    <source>
        <dbReference type="SAM" id="MobiDB-lite"/>
    </source>
</evidence>
<dbReference type="Pfam" id="PF16976">
    <property type="entry name" value="RcpC"/>
    <property type="match status" value="1"/>
</dbReference>
<dbReference type="OrthoDB" id="5182178at2"/>
<keyword evidence="2" id="KW-0472">Membrane</keyword>
<protein>
    <submittedName>
        <fullName evidence="4">Pilus assembly protein CpaB</fullName>
    </submittedName>
</protein>
<dbReference type="Proteomes" id="UP000198221">
    <property type="component" value="Chromosome I"/>
</dbReference>
<keyword evidence="2" id="KW-0812">Transmembrane</keyword>
<evidence type="ECO:0000313" key="4">
    <source>
        <dbReference type="EMBL" id="SCG50906.1"/>
    </source>
</evidence>
<dbReference type="EMBL" id="LT607754">
    <property type="protein sequence ID" value="SCG50906.1"/>
    <property type="molecule type" value="Genomic_DNA"/>
</dbReference>
<dbReference type="AlphaFoldDB" id="A0A1C5HY21"/>
<reference evidence="5" key="1">
    <citation type="submission" date="2016-06" db="EMBL/GenBank/DDBJ databases">
        <authorList>
            <person name="Varghese N."/>
            <person name="Submissions Spin"/>
        </authorList>
    </citation>
    <scope>NUCLEOTIDE SEQUENCE [LARGE SCALE GENOMIC DNA]</scope>
    <source>
        <strain evidence="5">DSM 43819</strain>
    </source>
</reference>
<proteinExistence type="predicted"/>
<evidence type="ECO:0000259" key="3">
    <source>
        <dbReference type="Pfam" id="PF16976"/>
    </source>
</evidence>
<evidence type="ECO:0000313" key="5">
    <source>
        <dbReference type="Proteomes" id="UP000198221"/>
    </source>
</evidence>
<organism evidence="4 5">
    <name type="scientific">Micromonospora inositola</name>
    <dbReference type="NCBI Taxonomy" id="47865"/>
    <lineage>
        <taxon>Bacteria</taxon>
        <taxon>Bacillati</taxon>
        <taxon>Actinomycetota</taxon>
        <taxon>Actinomycetes</taxon>
        <taxon>Micromonosporales</taxon>
        <taxon>Micromonosporaceae</taxon>
        <taxon>Micromonospora</taxon>
    </lineage>
</organism>
<dbReference type="RefSeq" id="WP_089011989.1">
    <property type="nucleotide sequence ID" value="NZ_LT607754.1"/>
</dbReference>
<feature type="transmembrane region" description="Helical" evidence="2">
    <location>
        <begin position="6"/>
        <end position="26"/>
    </location>
</feature>
<feature type="domain" description="Flp pilus assembly protein RcpC/CpaB" evidence="3">
    <location>
        <begin position="117"/>
        <end position="233"/>
    </location>
</feature>
<accession>A0A1C5HY21</accession>
<evidence type="ECO:0000256" key="2">
    <source>
        <dbReference type="SAM" id="Phobius"/>
    </source>
</evidence>
<keyword evidence="5" id="KW-1185">Reference proteome</keyword>
<sequence>MARRIIPVLISVVLAAVGTGAVMLYLRSADDRALAGKRARTVLVADKHIPAGMSAKALRTKGYLRQVRMPVETLPEDALEQVSGNLDALVTTAPVQRGQLLLRAMLGTALTNGSGLAIPDGQLAITARVKSTVFGPASLRAGARVAIFYTYTPADERKRDVVSGAGLEKGRDINSVTRLLMTDVEVISVGPAPAQDGAVAAGATSGSAQDELSVTFGLNQVDAERLAHAVALGGELNVGVLGDSSNVKPDSGVDNRSLFGSPR</sequence>
<name>A0A1C5HY21_9ACTN</name>
<gene>
    <name evidence="4" type="ORF">GA0070613_1978</name>
</gene>
<dbReference type="InterPro" id="IPR031571">
    <property type="entry name" value="RcpC_dom"/>
</dbReference>
<feature type="region of interest" description="Disordered" evidence="1">
    <location>
        <begin position="243"/>
        <end position="263"/>
    </location>
</feature>